<evidence type="ECO:0000313" key="1">
    <source>
        <dbReference type="EMBL" id="MQW06621.1"/>
    </source>
</evidence>
<proteinExistence type="predicted"/>
<dbReference type="RefSeq" id="WP_153318672.1">
    <property type="nucleotide sequence ID" value="NZ_WISP01000172.1"/>
</dbReference>
<protein>
    <submittedName>
        <fullName evidence="1">Uncharacterized protein</fullName>
    </submittedName>
</protein>
<gene>
    <name evidence="1" type="ORF">GHK45_23705</name>
</gene>
<accession>A0A6A7ZXI3</accession>
<organism evidence="1">
    <name type="scientific">Rhizobium meliloti</name>
    <name type="common">Ensifer meliloti</name>
    <name type="synonym">Sinorhizobium meliloti</name>
    <dbReference type="NCBI Taxonomy" id="382"/>
    <lineage>
        <taxon>Bacteria</taxon>
        <taxon>Pseudomonadati</taxon>
        <taxon>Pseudomonadota</taxon>
        <taxon>Alphaproteobacteria</taxon>
        <taxon>Hyphomicrobiales</taxon>
        <taxon>Rhizobiaceae</taxon>
        <taxon>Sinorhizobium/Ensifer group</taxon>
        <taxon>Sinorhizobium</taxon>
    </lineage>
</organism>
<name>A0A6A7ZXI3_RHIML</name>
<dbReference type="AlphaFoldDB" id="A0A6A7ZXI3"/>
<reference evidence="1" key="1">
    <citation type="journal article" date="2013" name="Genome Biol.">
        <title>Comparative genomics of the core and accessory genomes of 48 Sinorhizobium strains comprising five genospecies.</title>
        <authorList>
            <person name="Sugawara M."/>
            <person name="Epstein B."/>
            <person name="Badgley B.D."/>
            <person name="Unno T."/>
            <person name="Xu L."/>
            <person name="Reese J."/>
            <person name="Gyaneshwar P."/>
            <person name="Denny R."/>
            <person name="Mudge J."/>
            <person name="Bharti A.K."/>
            <person name="Farmer A.D."/>
            <person name="May G.D."/>
            <person name="Woodward J.E."/>
            <person name="Medigue C."/>
            <person name="Vallenet D."/>
            <person name="Lajus A."/>
            <person name="Rouy Z."/>
            <person name="Martinez-Vaz B."/>
            <person name="Tiffin P."/>
            <person name="Young N.D."/>
            <person name="Sadowsky M.J."/>
        </authorList>
    </citation>
    <scope>NUCLEOTIDE SEQUENCE</scope>
    <source>
        <strain evidence="1">M30</strain>
    </source>
</reference>
<sequence>MSDSEHTALPWKVVSAPNFDNGNVYTSIQPVNVDEEAMKPLAMMSGEFHVCRMSHTAAPWRFNYYRANAAFIVEACNSYYETRDAIVAKDAEIAKLRALLSRAEEYVIDGVTTAKEQAEMNASYPARAPLFNAALAEARQLHADITAALKGGAA</sequence>
<dbReference type="EMBL" id="WISP01000172">
    <property type="protein sequence ID" value="MQW06621.1"/>
    <property type="molecule type" value="Genomic_DNA"/>
</dbReference>
<comment type="caution">
    <text evidence="1">The sequence shown here is derived from an EMBL/GenBank/DDBJ whole genome shotgun (WGS) entry which is preliminary data.</text>
</comment>